<dbReference type="InterPro" id="IPR033467">
    <property type="entry name" value="Tesmin/TSO1-like_CXC"/>
</dbReference>
<evidence type="ECO:0000256" key="2">
    <source>
        <dbReference type="ARBA" id="ARBA00007267"/>
    </source>
</evidence>
<gene>
    <name evidence="6" type="ORF">GPECTOR_354g111</name>
</gene>
<evidence type="ECO:0000259" key="5">
    <source>
        <dbReference type="PROSITE" id="PS51634"/>
    </source>
</evidence>
<dbReference type="GO" id="GO:0006355">
    <property type="term" value="P:regulation of DNA-templated transcription"/>
    <property type="evidence" value="ECO:0007669"/>
    <property type="project" value="TreeGrafter"/>
</dbReference>
<dbReference type="Gene3D" id="3.40.50.150">
    <property type="entry name" value="Vaccinia Virus protein VP39"/>
    <property type="match status" value="1"/>
</dbReference>
<feature type="region of interest" description="Disordered" evidence="4">
    <location>
        <begin position="823"/>
        <end position="899"/>
    </location>
</feature>
<accession>A0A150FVK1</accession>
<feature type="region of interest" description="Disordered" evidence="4">
    <location>
        <begin position="1191"/>
        <end position="1223"/>
    </location>
</feature>
<dbReference type="Pfam" id="PF03638">
    <property type="entry name" value="TCR"/>
    <property type="match status" value="1"/>
</dbReference>
<dbReference type="PROSITE" id="PS51634">
    <property type="entry name" value="CRC"/>
    <property type="match status" value="1"/>
</dbReference>
<feature type="region of interest" description="Disordered" evidence="4">
    <location>
        <begin position="574"/>
        <end position="599"/>
    </location>
</feature>
<dbReference type="EMBL" id="LSYV01000352">
    <property type="protein sequence ID" value="KXZ41629.1"/>
    <property type="molecule type" value="Genomic_DNA"/>
</dbReference>
<feature type="region of interest" description="Disordered" evidence="4">
    <location>
        <begin position="439"/>
        <end position="477"/>
    </location>
</feature>
<evidence type="ECO:0000256" key="3">
    <source>
        <dbReference type="ARBA" id="ARBA00023242"/>
    </source>
</evidence>
<keyword evidence="7" id="KW-1185">Reference proteome</keyword>
<evidence type="ECO:0000256" key="4">
    <source>
        <dbReference type="SAM" id="MobiDB-lite"/>
    </source>
</evidence>
<name>A0A150FVK1_GONPE</name>
<reference evidence="7" key="1">
    <citation type="journal article" date="2016" name="Nat. Commun.">
        <title>The Gonium pectorale genome demonstrates co-option of cell cycle regulation during the evolution of multicellularity.</title>
        <authorList>
            <person name="Hanschen E.R."/>
            <person name="Marriage T.N."/>
            <person name="Ferris P.J."/>
            <person name="Hamaji T."/>
            <person name="Toyoda A."/>
            <person name="Fujiyama A."/>
            <person name="Neme R."/>
            <person name="Noguchi H."/>
            <person name="Minakuchi Y."/>
            <person name="Suzuki M."/>
            <person name="Kawai-Toyooka H."/>
            <person name="Smith D.R."/>
            <person name="Sparks H."/>
            <person name="Anderson J."/>
            <person name="Bakaric R."/>
            <person name="Luria V."/>
            <person name="Karger A."/>
            <person name="Kirschner M.W."/>
            <person name="Durand P.M."/>
            <person name="Michod R.E."/>
            <person name="Nozaki H."/>
            <person name="Olson B.J."/>
        </authorList>
    </citation>
    <scope>NUCLEOTIDE SEQUENCE [LARGE SCALE GENOMIC DNA]</scope>
    <source>
        <strain evidence="7">NIES-2863</strain>
    </source>
</reference>
<evidence type="ECO:0000313" key="7">
    <source>
        <dbReference type="Proteomes" id="UP000075714"/>
    </source>
</evidence>
<comment type="subcellular location">
    <subcellularLocation>
        <location evidence="1">Nucleus</location>
    </subcellularLocation>
</comment>
<feature type="compositionally biased region" description="Low complexity" evidence="4">
    <location>
        <begin position="959"/>
        <end position="992"/>
    </location>
</feature>
<comment type="similarity">
    <text evidence="2">Belongs to the lin-54 family.</text>
</comment>
<evidence type="ECO:0000313" key="6">
    <source>
        <dbReference type="EMBL" id="KXZ41629.1"/>
    </source>
</evidence>
<feature type="compositionally biased region" description="Basic residues" evidence="4">
    <location>
        <begin position="767"/>
        <end position="784"/>
    </location>
</feature>
<feature type="region of interest" description="Disordered" evidence="4">
    <location>
        <begin position="294"/>
        <end position="408"/>
    </location>
</feature>
<dbReference type="SMART" id="SM01114">
    <property type="entry name" value="CXC"/>
    <property type="match status" value="1"/>
</dbReference>
<feature type="compositionally biased region" description="Low complexity" evidence="4">
    <location>
        <begin position="316"/>
        <end position="337"/>
    </location>
</feature>
<dbReference type="Proteomes" id="UP000075714">
    <property type="component" value="Unassembled WGS sequence"/>
</dbReference>
<organism evidence="6 7">
    <name type="scientific">Gonium pectorale</name>
    <name type="common">Green alga</name>
    <dbReference type="NCBI Taxonomy" id="33097"/>
    <lineage>
        <taxon>Eukaryota</taxon>
        <taxon>Viridiplantae</taxon>
        <taxon>Chlorophyta</taxon>
        <taxon>core chlorophytes</taxon>
        <taxon>Chlorophyceae</taxon>
        <taxon>CS clade</taxon>
        <taxon>Chlamydomonadales</taxon>
        <taxon>Volvocaceae</taxon>
        <taxon>Gonium</taxon>
    </lineage>
</organism>
<feature type="region of interest" description="Disordered" evidence="4">
    <location>
        <begin position="147"/>
        <end position="169"/>
    </location>
</feature>
<dbReference type="AlphaFoldDB" id="A0A150FVK1"/>
<evidence type="ECO:0000256" key="1">
    <source>
        <dbReference type="ARBA" id="ARBA00004123"/>
    </source>
</evidence>
<feature type="compositionally biased region" description="Gly residues" evidence="4">
    <location>
        <begin position="993"/>
        <end position="1002"/>
    </location>
</feature>
<feature type="compositionally biased region" description="Acidic residues" evidence="4">
    <location>
        <begin position="879"/>
        <end position="895"/>
    </location>
</feature>
<feature type="region of interest" description="Disordered" evidence="4">
    <location>
        <begin position="241"/>
        <end position="261"/>
    </location>
</feature>
<dbReference type="InterPro" id="IPR005172">
    <property type="entry name" value="CRC"/>
</dbReference>
<proteinExistence type="inferred from homology"/>
<feature type="compositionally biased region" description="Basic and acidic residues" evidence="4">
    <location>
        <begin position="343"/>
        <end position="354"/>
    </location>
</feature>
<feature type="compositionally biased region" description="Gly residues" evidence="4">
    <location>
        <begin position="465"/>
        <end position="477"/>
    </location>
</feature>
<feature type="compositionally biased region" description="Gly residues" evidence="4">
    <location>
        <begin position="856"/>
        <end position="867"/>
    </location>
</feature>
<sequence length="1279" mass="125245">MTRSRKQKEEPSTSDVELTAEGELACHKKGCRCRRSRCVKKYCECFDAAVFCSAACRCDACLNQPTGGAAPGAAFGAPQQHPGPQVTRVVRTSSGPVTGTAGRAGSGGLASDAVLTASYPHHLGASAELHSYIAAAAAGHQPGLLGLGSADAGPTRGSVPPPQSHGSLGLPSLSGKAVLQLPYSLNGLDGFPGLDFVEGVAEAAAVAHVVAGTEAAAGAAAGPVGRGGVVGVIAPVEGAGPGPAAADAGRSSAGTEQGRGAAPLQQAASAFVSPAAVATAAAVAAADRGAAAAGQAETTGQQAAAAGSHPQGPETGAAGDKAEQAAADGAGAAAAAGAAGGEGTRDRVSRRSSSDPEDATAVPRQGTAAPAQCAGGATDPVPLMPASVPASAPPGAAELPPRPPAPLILPKLERTASGAAVAAVAAAAAAAAAAASATLLQPASSRRGSGSGSGGCDRARKTEDGSGGGASGSAGGGGATGAVGVAPGLLLPLDGALIGGRVLPSAADLLEDPARAEQLAARLGLEPGQQLAARKAAAILRTLLQMAASVAALAPAAVATPAGAAETDPWAAAAQRPAAAAAPAHPGRTHPPADGAVHAGPALLPLAAQPPLQGTLDHGAASEVLYVQASGGPPLRLAFPPPLQLPLGGAASVSPPALPPLSGVAPTAGPGPTPGVPLLHRACSGAGALRLGHGSYMFGATGKLVPGPEVSGHSGSRGLGLAPGPTGSAATAGTGSRRRAGSVGRGFHPDASPSQHGPCGSSGAAHPHGRHHHPQPLRRGSRVKRPNTLLADMEMLEGDDDEAGEQQADSVGLVERRLHLYHSRRHRSCSPAREDLPSPKRSRLAGRGGREEARAGGRGAGAGGGGFRSRAGSWRSGEASEEPDDGGWEEQDEEEERRGHELVRLHRLFGGRRAVTGLDLSRGMVQLAQEAIAEYAATAASGGGYGGCSGGGSSGSTSGGPRRQQAQEQEGRGAAQRTSPADGDAPEAAGVGAEAGAGGGAAGASRPAVTAAAAAALAAHVADACSLEGYGPAAAVLSVFGLQQMGPLAPEALAAWAGALAPGGVAVVVLWPSRVEDSGPWATFDQVVLEKAAADAGKPPPPPDAAAAAPPAEWELRLTEPLLRQAADGTVPGELLVDRLEAHGMEWESAEFFWKVMTEGGPWRARRLAQGDAAVDDLWRRFVSKYATEGRAGAGAGAGAAPSGSRGEGEEGDGAGGGGERLLGRRLVHRPAARVLVFRRRAEGEAGVAGGQAEVLDQSRAAAGPVGPLGGPPAAKSAL</sequence>
<comment type="caution">
    <text evidence="6">The sequence shown here is derived from an EMBL/GenBank/DDBJ whole genome shotgun (WGS) entry which is preliminary data.</text>
</comment>
<feature type="compositionally biased region" description="Gly residues" evidence="4">
    <location>
        <begin position="949"/>
        <end position="958"/>
    </location>
</feature>
<feature type="compositionally biased region" description="Low complexity" evidence="4">
    <location>
        <begin position="294"/>
        <end position="308"/>
    </location>
</feature>
<dbReference type="SUPFAM" id="SSF53335">
    <property type="entry name" value="S-adenosyl-L-methionine-dependent methyltransferases"/>
    <property type="match status" value="1"/>
</dbReference>
<feature type="domain" description="CRC" evidence="5">
    <location>
        <begin position="1"/>
        <end position="66"/>
    </location>
</feature>
<protein>
    <recommendedName>
        <fullName evidence="5">CRC domain-containing protein</fullName>
    </recommendedName>
</protein>
<dbReference type="PANTHER" id="PTHR12446">
    <property type="entry name" value="TESMIN/TSO1-RELATED"/>
    <property type="match status" value="1"/>
</dbReference>
<keyword evidence="3" id="KW-0539">Nucleus</keyword>
<dbReference type="GO" id="GO:0005634">
    <property type="term" value="C:nucleus"/>
    <property type="evidence" value="ECO:0007669"/>
    <property type="project" value="UniProtKB-SubCell"/>
</dbReference>
<dbReference type="InterPro" id="IPR028307">
    <property type="entry name" value="Lin-54_fam"/>
</dbReference>
<feature type="compositionally biased region" description="Low complexity" evidence="4">
    <location>
        <begin position="719"/>
        <end position="746"/>
    </location>
</feature>
<feature type="compositionally biased region" description="Low complexity" evidence="4">
    <location>
        <begin position="380"/>
        <end position="399"/>
    </location>
</feature>
<feature type="region of interest" description="Disordered" evidence="4">
    <location>
        <begin position="708"/>
        <end position="784"/>
    </location>
</feature>
<dbReference type="OrthoDB" id="66144at2759"/>
<dbReference type="InterPro" id="IPR029063">
    <property type="entry name" value="SAM-dependent_MTases_sf"/>
</dbReference>
<feature type="region of interest" description="Disordered" evidence="4">
    <location>
        <begin position="949"/>
        <end position="1004"/>
    </location>
</feature>
<feature type="compositionally biased region" description="Low complexity" evidence="4">
    <location>
        <begin position="868"/>
        <end position="877"/>
    </location>
</feature>
<dbReference type="STRING" id="33097.A0A150FVK1"/>
<dbReference type="PANTHER" id="PTHR12446:SF34">
    <property type="entry name" value="PROTEIN LIN-54 HOMOLOG"/>
    <property type="match status" value="1"/>
</dbReference>